<evidence type="ECO:0000256" key="2">
    <source>
        <dbReference type="SAM" id="SignalP"/>
    </source>
</evidence>
<dbReference type="Gene3D" id="1.10.10.2520">
    <property type="entry name" value="Cell wall hydrolase SleB, domain 1"/>
    <property type="match status" value="1"/>
</dbReference>
<reference evidence="5" key="1">
    <citation type="journal article" date="2023" name="Int. J. Syst. Evol. Microbiol.">
        <title>Claveliimonas bilis gen. nov., sp. nov., deoxycholic acid-producing bacteria isolated from human faeces, and reclassification of Sellimonas monacensis Zenner et al. 2021 as Claveliimonas monacensis comb. nov.</title>
        <authorList>
            <person name="Hisatomi A."/>
            <person name="Kastawa N.W.E.P.G."/>
            <person name="Song I."/>
            <person name="Ohkuma M."/>
            <person name="Fukiya S."/>
            <person name="Sakamoto M."/>
        </authorList>
    </citation>
    <scope>NUCLEOTIDE SEQUENCE [LARGE SCALE GENOMIC DNA]</scope>
    <source>
        <strain evidence="5">12BBH14</strain>
    </source>
</reference>
<dbReference type="EMBL" id="AP027742">
    <property type="protein sequence ID" value="BDZ76997.1"/>
    <property type="molecule type" value="Genomic_DNA"/>
</dbReference>
<keyword evidence="1" id="KW-0175">Coiled coil</keyword>
<sequence length="214" mass="23044">MKLKGKGRLRFTVLAVLCAVNTAGFTSFAMSPEGETPVIYGATSLEDDLPDSASSKEVAKKVTEAVQQIAVEKTEERVKQIQAEEEARRKAEEERLAAEAARKAREEDQRLLAALIFCEAGNQPYEGQVAVGAVVMNRVNSGVYPGSIREVIYQSGQFGPAMTGWLDSVLQSRSYTESAMQAAADAMAGSNPVGGCLSFGNGNYGIRIGDHYFH</sequence>
<evidence type="ECO:0000259" key="3">
    <source>
        <dbReference type="Pfam" id="PF07486"/>
    </source>
</evidence>
<dbReference type="InterPro" id="IPR011105">
    <property type="entry name" value="Cell_wall_hydrolase_SleB"/>
</dbReference>
<gene>
    <name evidence="4" type="ORF">Lac1_11800</name>
</gene>
<dbReference type="Pfam" id="PF07486">
    <property type="entry name" value="Hydrolase_2"/>
    <property type="match status" value="1"/>
</dbReference>
<evidence type="ECO:0000313" key="4">
    <source>
        <dbReference type="EMBL" id="BDZ76997.1"/>
    </source>
</evidence>
<feature type="coiled-coil region" evidence="1">
    <location>
        <begin position="71"/>
        <end position="110"/>
    </location>
</feature>
<name>A0ABM8I214_9FIRM</name>
<dbReference type="InterPro" id="IPR042047">
    <property type="entry name" value="SleB_dom1"/>
</dbReference>
<evidence type="ECO:0000313" key="5">
    <source>
        <dbReference type="Proteomes" id="UP001305815"/>
    </source>
</evidence>
<dbReference type="RefSeq" id="WP_230106620.1">
    <property type="nucleotide sequence ID" value="NZ_AP024845.1"/>
</dbReference>
<keyword evidence="2" id="KW-0732">Signal</keyword>
<organism evidence="4 5">
    <name type="scientific">Claveliimonas bilis</name>
    <dbReference type="NCBI Taxonomy" id="3028070"/>
    <lineage>
        <taxon>Bacteria</taxon>
        <taxon>Bacillati</taxon>
        <taxon>Bacillota</taxon>
        <taxon>Clostridia</taxon>
        <taxon>Lachnospirales</taxon>
        <taxon>Lachnospiraceae</taxon>
        <taxon>Claveliimonas</taxon>
    </lineage>
</organism>
<proteinExistence type="predicted"/>
<evidence type="ECO:0000256" key="1">
    <source>
        <dbReference type="SAM" id="Coils"/>
    </source>
</evidence>
<keyword evidence="5" id="KW-1185">Reference proteome</keyword>
<accession>A0ABM8I214</accession>
<feature type="chain" id="PRO_5045587334" description="Cell wall hydrolase SleB domain-containing protein" evidence="2">
    <location>
        <begin position="30"/>
        <end position="214"/>
    </location>
</feature>
<dbReference type="Proteomes" id="UP001305815">
    <property type="component" value="Chromosome"/>
</dbReference>
<protein>
    <recommendedName>
        <fullName evidence="3">Cell wall hydrolase SleB domain-containing protein</fullName>
    </recommendedName>
</protein>
<feature type="domain" description="Cell wall hydrolase SleB" evidence="3">
    <location>
        <begin position="123"/>
        <end position="202"/>
    </location>
</feature>
<feature type="signal peptide" evidence="2">
    <location>
        <begin position="1"/>
        <end position="29"/>
    </location>
</feature>